<evidence type="ECO:0000259" key="3">
    <source>
        <dbReference type="Pfam" id="PF21294"/>
    </source>
</evidence>
<feature type="compositionally biased region" description="Acidic residues" evidence="1">
    <location>
        <begin position="94"/>
        <end position="105"/>
    </location>
</feature>
<dbReference type="Proteomes" id="UP001212997">
    <property type="component" value="Unassembled WGS sequence"/>
</dbReference>
<dbReference type="Gene3D" id="2.60.120.200">
    <property type="match status" value="1"/>
</dbReference>
<keyword evidence="5" id="KW-1185">Reference proteome</keyword>
<protein>
    <recommendedName>
        <fullName evidence="3">Polysaccharide lyase 14 domain-containing protein</fullName>
    </recommendedName>
</protein>
<name>A0AAD5YGA3_9APHY</name>
<feature type="compositionally biased region" description="Low complexity" evidence="1">
    <location>
        <begin position="52"/>
        <end position="93"/>
    </location>
</feature>
<evidence type="ECO:0000256" key="2">
    <source>
        <dbReference type="SAM" id="SignalP"/>
    </source>
</evidence>
<organism evidence="4 5">
    <name type="scientific">Meripilus lineatus</name>
    <dbReference type="NCBI Taxonomy" id="2056292"/>
    <lineage>
        <taxon>Eukaryota</taxon>
        <taxon>Fungi</taxon>
        <taxon>Dikarya</taxon>
        <taxon>Basidiomycota</taxon>
        <taxon>Agaricomycotina</taxon>
        <taxon>Agaricomycetes</taxon>
        <taxon>Polyporales</taxon>
        <taxon>Meripilaceae</taxon>
        <taxon>Meripilus</taxon>
    </lineage>
</organism>
<dbReference type="AlphaFoldDB" id="A0AAD5YGA3"/>
<comment type="caution">
    <text evidence="4">The sequence shown here is derived from an EMBL/GenBank/DDBJ whole genome shotgun (WGS) entry which is preliminary data.</text>
</comment>
<dbReference type="PANTHER" id="PTHR40124">
    <property type="match status" value="1"/>
</dbReference>
<evidence type="ECO:0000313" key="4">
    <source>
        <dbReference type="EMBL" id="KAJ3487086.1"/>
    </source>
</evidence>
<accession>A0AAD5YGA3</accession>
<feature type="signal peptide" evidence="2">
    <location>
        <begin position="1"/>
        <end position="20"/>
    </location>
</feature>
<dbReference type="InterPro" id="IPR048958">
    <property type="entry name" value="Polysacc_lyase_14"/>
</dbReference>
<sequence>MLFFQSAVTILALGSATVLAAPHGLRGRCPHRAAASAYSSSAAVAIASPVVSGTPSSVATPTPSASASRSASVKSGSSSSRSSSSTAKAPQPTGDEDDSNDDGDDTPTTKPASGLLAALFPVSQSHSWSTSASAPNPLPLSDSTFRPTKLISALSHDYVNSNGKKAMRAHFPAGSYTFGHDPQGGLSFYAAGPAAVDLSTAKEATLGYSVFFPNGFAFNKGGKLPGLYGGNSASEAASCSGGRRDDGCFSARMMWRTGGAGEMYTYLPPSFSANKAVCNVPPKSACNDAYGASVARGSFEWATGEWTTISQRVRLNDAGKSNGELELFVGGKSVMSVDGLVLRNSDAGRLRGIQMQTFFGGSDSSWASPKDQDIFFSDFSVAITEKL</sequence>
<feature type="domain" description="Polysaccharide lyase 14" evidence="3">
    <location>
        <begin position="161"/>
        <end position="379"/>
    </location>
</feature>
<evidence type="ECO:0000256" key="1">
    <source>
        <dbReference type="SAM" id="MobiDB-lite"/>
    </source>
</evidence>
<dbReference type="Pfam" id="PF21294">
    <property type="entry name" value="Polysacc_lyase_14"/>
    <property type="match status" value="1"/>
</dbReference>
<dbReference type="PANTHER" id="PTHR40124:SF1">
    <property type="entry name" value="DISAGGREGATASE RELATED REPEAT PROTEIN"/>
    <property type="match status" value="1"/>
</dbReference>
<dbReference type="EMBL" id="JANAWD010000102">
    <property type="protein sequence ID" value="KAJ3487086.1"/>
    <property type="molecule type" value="Genomic_DNA"/>
</dbReference>
<feature type="region of interest" description="Disordered" evidence="1">
    <location>
        <begin position="52"/>
        <end position="112"/>
    </location>
</feature>
<gene>
    <name evidence="4" type="ORF">NLI96_g3770</name>
</gene>
<keyword evidence="2" id="KW-0732">Signal</keyword>
<proteinExistence type="predicted"/>
<reference evidence="4" key="1">
    <citation type="submission" date="2022-07" db="EMBL/GenBank/DDBJ databases">
        <title>Genome Sequence of Physisporinus lineatus.</title>
        <authorList>
            <person name="Buettner E."/>
        </authorList>
    </citation>
    <scope>NUCLEOTIDE SEQUENCE</scope>
    <source>
        <strain evidence="4">VT162</strain>
    </source>
</reference>
<feature type="chain" id="PRO_5042279074" description="Polysaccharide lyase 14 domain-containing protein" evidence="2">
    <location>
        <begin position="21"/>
        <end position="387"/>
    </location>
</feature>
<evidence type="ECO:0000313" key="5">
    <source>
        <dbReference type="Proteomes" id="UP001212997"/>
    </source>
</evidence>